<protein>
    <recommendedName>
        <fullName evidence="5">3-methyl-2-oxobutanoate hydroxymethyltransferase</fullName>
        <ecNumber evidence="5">2.1.2.11</ecNumber>
    </recommendedName>
    <alternativeName>
        <fullName evidence="5">Ketopantoate hydroxymethyltransferase</fullName>
        <shortName evidence="5">KPHMT</shortName>
    </alternativeName>
</protein>
<feature type="binding site" evidence="5 8">
    <location>
        <position position="45"/>
    </location>
    <ligand>
        <name>Mg(2+)</name>
        <dbReference type="ChEBI" id="CHEBI:18420"/>
    </ligand>
</feature>
<dbReference type="CDD" id="cd06557">
    <property type="entry name" value="KPHMT-like"/>
    <property type="match status" value="1"/>
</dbReference>
<evidence type="ECO:0000256" key="8">
    <source>
        <dbReference type="PIRSR" id="PIRSR000388-3"/>
    </source>
</evidence>
<dbReference type="InterPro" id="IPR040442">
    <property type="entry name" value="Pyrv_kinase-like_dom_sf"/>
</dbReference>
<comment type="subcellular location">
    <subcellularLocation>
        <location evidence="5">Cytoplasm</location>
    </subcellularLocation>
</comment>
<dbReference type="NCBIfam" id="NF001452">
    <property type="entry name" value="PRK00311.1"/>
    <property type="match status" value="1"/>
</dbReference>
<sequence length="276" mass="29577">MSRNTLRTIRKRYEDDEPLTMLTAYDAPIARLVDRGGVDMILVGDSAGHNHLGYEDTMPVTMDEAVSNTAAVVRGTENAFVIGDMPFGSYGASMEQSVENASRFMKEAGADAVKLETAPGGETTIELIERFTELGIPVQGHLGLTPQHMNQLGGAVVQGREGPDSEYADLLVETAQRLEEAGVFTLVIEATTEAVAKRVSESVDVPTIGIGAGRYTDGQVLVVNDVLGLGGEGYSLAKEYVNLDEIIEDAISEFVGDVREGRFPTAANAYEPMDAE</sequence>
<dbReference type="RefSeq" id="WP_260595226.1">
    <property type="nucleotide sequence ID" value="NZ_CP104003.1"/>
</dbReference>
<accession>A0A9E7R579</accession>
<evidence type="ECO:0000256" key="1">
    <source>
        <dbReference type="ARBA" id="ARBA00005033"/>
    </source>
</evidence>
<dbReference type="GeneID" id="74942233"/>
<comment type="similarity">
    <text evidence="2 5">Belongs to the PanB family.</text>
</comment>
<dbReference type="AlphaFoldDB" id="A0A9E7R579"/>
<dbReference type="Gene3D" id="3.20.20.60">
    <property type="entry name" value="Phosphoenolpyruvate-binding domains"/>
    <property type="match status" value="1"/>
</dbReference>
<feature type="binding site" evidence="5 7">
    <location>
        <position position="114"/>
    </location>
    <ligand>
        <name>3-methyl-2-oxobutanoate</name>
        <dbReference type="ChEBI" id="CHEBI:11851"/>
    </ligand>
</feature>
<dbReference type="PANTHER" id="PTHR20881">
    <property type="entry name" value="3-METHYL-2-OXOBUTANOATE HYDROXYMETHYLTRANSFERASE"/>
    <property type="match status" value="1"/>
</dbReference>
<dbReference type="KEGG" id="ssai:N0B31_07385"/>
<proteinExistence type="inferred from homology"/>
<feature type="active site" description="Proton acceptor" evidence="5 6">
    <location>
        <position position="189"/>
    </location>
</feature>
<dbReference type="FunFam" id="3.20.20.60:FF:000003">
    <property type="entry name" value="3-methyl-2-oxobutanoate hydroxymethyltransferase"/>
    <property type="match status" value="1"/>
</dbReference>
<dbReference type="GO" id="GO:0015940">
    <property type="term" value="P:pantothenate biosynthetic process"/>
    <property type="evidence" value="ECO:0007669"/>
    <property type="project" value="UniProtKB-UniRule"/>
</dbReference>
<comment type="subunit">
    <text evidence="5">Homodecamer; pentamer of dimers.</text>
</comment>
<comment type="pathway">
    <text evidence="5">Cofactor biosynthesis; coenzyme A biosynthesis.</text>
</comment>
<evidence type="ECO:0000256" key="4">
    <source>
        <dbReference type="ARBA" id="ARBA00022993"/>
    </source>
</evidence>
<dbReference type="NCBIfam" id="TIGR00222">
    <property type="entry name" value="panB"/>
    <property type="match status" value="1"/>
</dbReference>
<evidence type="ECO:0000256" key="3">
    <source>
        <dbReference type="ARBA" id="ARBA00022679"/>
    </source>
</evidence>
<dbReference type="EMBL" id="CP104003">
    <property type="protein sequence ID" value="UWM56106.1"/>
    <property type="molecule type" value="Genomic_DNA"/>
</dbReference>
<feature type="binding site" evidence="5 8">
    <location>
        <position position="116"/>
    </location>
    <ligand>
        <name>Mg(2+)</name>
        <dbReference type="ChEBI" id="CHEBI:18420"/>
    </ligand>
</feature>
<reference evidence="9" key="1">
    <citation type="submission" date="2022-09" db="EMBL/GenBank/DDBJ databases">
        <title>Diverse halophilic archaea isolated from saline environments.</title>
        <authorList>
            <person name="Cui H.-L."/>
        </authorList>
    </citation>
    <scope>NUCLEOTIDE SEQUENCE</scope>
    <source>
        <strain evidence="9">ZS-35-S2</strain>
    </source>
</reference>
<keyword evidence="10" id="KW-1185">Reference proteome</keyword>
<dbReference type="SUPFAM" id="SSF51621">
    <property type="entry name" value="Phosphoenolpyruvate/pyruvate domain"/>
    <property type="match status" value="1"/>
</dbReference>
<evidence type="ECO:0000256" key="2">
    <source>
        <dbReference type="ARBA" id="ARBA00008676"/>
    </source>
</evidence>
<dbReference type="PANTHER" id="PTHR20881:SF0">
    <property type="entry name" value="3-METHYL-2-OXOBUTANOATE HYDROXYMETHYLTRANSFERASE"/>
    <property type="match status" value="1"/>
</dbReference>
<feature type="binding site" evidence="5 7">
    <location>
        <position position="84"/>
    </location>
    <ligand>
        <name>3-methyl-2-oxobutanoate</name>
        <dbReference type="ChEBI" id="CHEBI:11851"/>
    </ligand>
</feature>
<comment type="cofactor">
    <cofactor evidence="5 8">
        <name>Mg(2+)</name>
        <dbReference type="ChEBI" id="CHEBI:18420"/>
    </cofactor>
    <text evidence="5 8">Binds 1 Mg(2+) ion per subunit.</text>
</comment>
<keyword evidence="4 5" id="KW-0173">Coenzyme A biosynthesis</keyword>
<evidence type="ECO:0000313" key="10">
    <source>
        <dbReference type="Proteomes" id="UP001057580"/>
    </source>
</evidence>
<organism evidence="9 10">
    <name type="scientific">Salinirubellus salinus</name>
    <dbReference type="NCBI Taxonomy" id="1364945"/>
    <lineage>
        <taxon>Archaea</taxon>
        <taxon>Methanobacteriati</taxon>
        <taxon>Methanobacteriota</taxon>
        <taxon>Stenosarchaea group</taxon>
        <taxon>Halobacteria</taxon>
        <taxon>Halobacteriales</taxon>
        <taxon>Natronomonadaceae</taxon>
        <taxon>Salinirubellus</taxon>
    </lineage>
</organism>
<comment type="function">
    <text evidence="5">Catalyzes the reversible reaction in which hydroxymethyl group from 5,10-methylenetetrahydrofolate is transferred onto alpha-ketoisovalerate to form ketopantoate.</text>
</comment>
<feature type="binding site" evidence="5 7">
    <location>
        <begin position="45"/>
        <end position="46"/>
    </location>
    <ligand>
        <name>3-methyl-2-oxobutanoate</name>
        <dbReference type="ChEBI" id="CHEBI:11851"/>
    </ligand>
</feature>
<dbReference type="InterPro" id="IPR015813">
    <property type="entry name" value="Pyrv/PenolPyrv_kinase-like_dom"/>
</dbReference>
<gene>
    <name evidence="5 9" type="primary">panB</name>
    <name evidence="9" type="ORF">N0B31_07385</name>
</gene>
<keyword evidence="3 5" id="KW-0808">Transferase</keyword>
<dbReference type="GO" id="GO:0005737">
    <property type="term" value="C:cytoplasm"/>
    <property type="evidence" value="ECO:0007669"/>
    <property type="project" value="UniProtKB-SubCell"/>
</dbReference>
<dbReference type="GO" id="GO:0003864">
    <property type="term" value="F:3-methyl-2-oxobutanoate hydroxymethyltransferase activity"/>
    <property type="evidence" value="ECO:0007669"/>
    <property type="project" value="UniProtKB-UniRule"/>
</dbReference>
<name>A0A9E7R579_9EURY</name>
<feature type="binding site" evidence="5 8">
    <location>
        <position position="84"/>
    </location>
    <ligand>
        <name>Mg(2+)</name>
        <dbReference type="ChEBI" id="CHEBI:18420"/>
    </ligand>
</feature>
<dbReference type="GO" id="GO:0015937">
    <property type="term" value="P:coenzyme A biosynthetic process"/>
    <property type="evidence" value="ECO:0007669"/>
    <property type="project" value="UniProtKB-UniRule"/>
</dbReference>
<evidence type="ECO:0000256" key="6">
    <source>
        <dbReference type="PIRSR" id="PIRSR000388-1"/>
    </source>
</evidence>
<dbReference type="Pfam" id="PF02548">
    <property type="entry name" value="Pantoate_transf"/>
    <property type="match status" value="1"/>
</dbReference>
<evidence type="ECO:0000313" key="9">
    <source>
        <dbReference type="EMBL" id="UWM56106.1"/>
    </source>
</evidence>
<dbReference type="Proteomes" id="UP001057580">
    <property type="component" value="Chromosome"/>
</dbReference>
<comment type="pathway">
    <text evidence="1">Cofactor biosynthesis; (R)-pantothenate biosynthesis; (R)-pantoate from 3-methyl-2-oxobutanoate: step 1/2.</text>
</comment>
<keyword evidence="5 8" id="KW-0479">Metal-binding</keyword>
<dbReference type="GO" id="GO:0000287">
    <property type="term" value="F:magnesium ion binding"/>
    <property type="evidence" value="ECO:0007669"/>
    <property type="project" value="TreeGrafter"/>
</dbReference>
<dbReference type="PIRSF" id="PIRSF000388">
    <property type="entry name" value="Pantoate_hydroxy_MeTrfase"/>
    <property type="match status" value="1"/>
</dbReference>
<comment type="catalytic activity">
    <reaction evidence="5">
        <text>(6R)-5,10-methylene-5,6,7,8-tetrahydrofolate + 3-methyl-2-oxobutanoate + H2O = 2-dehydropantoate + (6S)-5,6,7,8-tetrahydrofolate</text>
        <dbReference type="Rhea" id="RHEA:11824"/>
        <dbReference type="ChEBI" id="CHEBI:11561"/>
        <dbReference type="ChEBI" id="CHEBI:11851"/>
        <dbReference type="ChEBI" id="CHEBI:15377"/>
        <dbReference type="ChEBI" id="CHEBI:15636"/>
        <dbReference type="ChEBI" id="CHEBI:57453"/>
        <dbReference type="EC" id="2.1.2.11"/>
    </reaction>
</comment>
<dbReference type="HAMAP" id="MF_00156">
    <property type="entry name" value="PanB"/>
    <property type="match status" value="1"/>
</dbReference>
<keyword evidence="5 8" id="KW-0460">Magnesium</keyword>
<keyword evidence="5" id="KW-0963">Cytoplasm</keyword>
<dbReference type="EC" id="2.1.2.11" evidence="5"/>
<evidence type="ECO:0000256" key="7">
    <source>
        <dbReference type="PIRSR" id="PIRSR000388-2"/>
    </source>
</evidence>
<evidence type="ECO:0000256" key="5">
    <source>
        <dbReference type="HAMAP-Rule" id="MF_00156"/>
    </source>
</evidence>
<dbReference type="InterPro" id="IPR003700">
    <property type="entry name" value="Pantoate_hydroxy_MeTrfase"/>
</dbReference>